<dbReference type="Proteomes" id="UP000326202">
    <property type="component" value="Chromosome"/>
</dbReference>
<dbReference type="OrthoDB" id="9811093at2"/>
<keyword evidence="9" id="KW-1003">Cell membrane</keyword>
<name>A0A5J6MDN1_9PROT</name>
<feature type="transmembrane region" description="Helical" evidence="9">
    <location>
        <begin position="54"/>
        <end position="78"/>
    </location>
</feature>
<dbReference type="InterPro" id="IPR035921">
    <property type="entry name" value="F/V-ATP_Csub_sf"/>
</dbReference>
<keyword evidence="4 9" id="KW-0812">Transmembrane</keyword>
<organism evidence="11 12">
    <name type="scientific">Hypericibacter terrae</name>
    <dbReference type="NCBI Taxonomy" id="2602015"/>
    <lineage>
        <taxon>Bacteria</taxon>
        <taxon>Pseudomonadati</taxon>
        <taxon>Pseudomonadota</taxon>
        <taxon>Alphaproteobacteria</taxon>
        <taxon>Rhodospirillales</taxon>
        <taxon>Dongiaceae</taxon>
        <taxon>Hypericibacter</taxon>
    </lineage>
</organism>
<reference evidence="11 12" key="1">
    <citation type="submission" date="2019-08" db="EMBL/GenBank/DDBJ databases">
        <title>Hyperibacter terrae gen. nov., sp. nov. and Hyperibacter viscosus sp. nov., two new members in the family Rhodospirillaceae isolated from the rhizosphere of Hypericum perforatum.</title>
        <authorList>
            <person name="Noviana Z."/>
        </authorList>
    </citation>
    <scope>NUCLEOTIDE SEQUENCE [LARGE SCALE GENOMIC DNA]</scope>
    <source>
        <strain evidence="11 12">R5913</strain>
    </source>
</reference>
<evidence type="ECO:0000256" key="5">
    <source>
        <dbReference type="ARBA" id="ARBA00022989"/>
    </source>
</evidence>
<keyword evidence="8 9" id="KW-0066">ATP synthesis</keyword>
<evidence type="ECO:0000256" key="4">
    <source>
        <dbReference type="ARBA" id="ARBA00022692"/>
    </source>
</evidence>
<dbReference type="Gene3D" id="1.20.20.10">
    <property type="entry name" value="F1F0 ATP synthase subunit C"/>
    <property type="match status" value="1"/>
</dbReference>
<comment type="similarity">
    <text evidence="2 9">Belongs to the ATPase C chain family.</text>
</comment>
<dbReference type="PANTHER" id="PTHR10031">
    <property type="entry name" value="ATP SYNTHASE LIPID-BINDING PROTEIN, MITOCHONDRIAL"/>
    <property type="match status" value="1"/>
</dbReference>
<comment type="subcellular location">
    <subcellularLocation>
        <location evidence="9">Cell membrane</location>
        <topology evidence="9">Multi-pass membrane protein</topology>
    </subcellularLocation>
    <subcellularLocation>
        <location evidence="1">Membrane</location>
        <topology evidence="1">Multi-pass membrane protein</topology>
    </subcellularLocation>
</comment>
<keyword evidence="6 9" id="KW-0446">Lipid-binding</keyword>
<keyword evidence="12" id="KW-1185">Reference proteome</keyword>
<keyword evidence="9" id="KW-0375">Hydrogen ion transport</keyword>
<dbReference type="GO" id="GO:0046933">
    <property type="term" value="F:proton-transporting ATP synthase activity, rotational mechanism"/>
    <property type="evidence" value="ECO:0007669"/>
    <property type="project" value="UniProtKB-UniRule"/>
</dbReference>
<keyword evidence="7 9" id="KW-0472">Membrane</keyword>
<dbReference type="GO" id="GO:0005886">
    <property type="term" value="C:plasma membrane"/>
    <property type="evidence" value="ECO:0007669"/>
    <property type="project" value="UniProtKB-SubCell"/>
</dbReference>
<feature type="domain" description="V-ATPase proteolipid subunit C-like" evidence="10">
    <location>
        <begin position="13"/>
        <end position="75"/>
    </location>
</feature>
<gene>
    <name evidence="11" type="primary">atpC</name>
    <name evidence="9" type="synonym">atpE</name>
    <name evidence="11" type="ORF">FRZ44_08130</name>
</gene>
<comment type="function">
    <text evidence="9">F(1)F(0) ATP synthase produces ATP from ADP in the presence of a proton or sodium gradient. F-type ATPases consist of two structural domains, F(1) containing the extramembraneous catalytic core and F(0) containing the membrane proton channel, linked together by a central stalk and a peripheral stalk. During catalysis, ATP synthesis in the catalytic domain of F(1) is coupled via a rotary mechanism of the central stalk subunits to proton translocation.</text>
</comment>
<evidence type="ECO:0000259" key="10">
    <source>
        <dbReference type="Pfam" id="PF00137"/>
    </source>
</evidence>
<dbReference type="GO" id="GO:0033177">
    <property type="term" value="C:proton-transporting two-sector ATPase complex, proton-transporting domain"/>
    <property type="evidence" value="ECO:0007669"/>
    <property type="project" value="InterPro"/>
</dbReference>
<dbReference type="InterPro" id="IPR038662">
    <property type="entry name" value="ATP_synth_F0_csu_sf"/>
</dbReference>
<dbReference type="InterPro" id="IPR002379">
    <property type="entry name" value="ATPase_proteolipid_c-like_dom"/>
</dbReference>
<feature type="site" description="Reversibly protonated during proton transport" evidence="9">
    <location>
        <position position="62"/>
    </location>
</feature>
<comment type="function">
    <text evidence="9">Key component of the F(0) channel; it plays a direct role in translocation across the membrane. A homomeric c-ring of between 10-14 subunits forms the central stalk rotor element with the F(1) delta and epsilon subunits.</text>
</comment>
<keyword evidence="3 9" id="KW-0138">CF(0)</keyword>
<evidence type="ECO:0000256" key="8">
    <source>
        <dbReference type="ARBA" id="ARBA00023310"/>
    </source>
</evidence>
<accession>A0A5J6MDN1</accession>
<dbReference type="AlphaFoldDB" id="A0A5J6MDN1"/>
<dbReference type="GO" id="GO:0045259">
    <property type="term" value="C:proton-transporting ATP synthase complex"/>
    <property type="evidence" value="ECO:0007669"/>
    <property type="project" value="UniProtKB-KW"/>
</dbReference>
<proteinExistence type="inferred from homology"/>
<evidence type="ECO:0000256" key="7">
    <source>
        <dbReference type="ARBA" id="ARBA00023136"/>
    </source>
</evidence>
<evidence type="ECO:0000256" key="1">
    <source>
        <dbReference type="ARBA" id="ARBA00004141"/>
    </source>
</evidence>
<evidence type="ECO:0000313" key="11">
    <source>
        <dbReference type="EMBL" id="QEX15529.1"/>
    </source>
</evidence>
<dbReference type="EMBL" id="CP042906">
    <property type="protein sequence ID" value="QEX15529.1"/>
    <property type="molecule type" value="Genomic_DNA"/>
</dbReference>
<dbReference type="RefSeq" id="WP_151175971.1">
    <property type="nucleotide sequence ID" value="NZ_CP042906.1"/>
</dbReference>
<keyword evidence="9" id="KW-0813">Transport</keyword>
<evidence type="ECO:0000256" key="3">
    <source>
        <dbReference type="ARBA" id="ARBA00022547"/>
    </source>
</evidence>
<keyword evidence="5 9" id="KW-1133">Transmembrane helix</keyword>
<evidence type="ECO:0000256" key="2">
    <source>
        <dbReference type="ARBA" id="ARBA00006704"/>
    </source>
</evidence>
<dbReference type="PANTHER" id="PTHR10031:SF0">
    <property type="entry name" value="ATPASE PROTEIN 9"/>
    <property type="match status" value="1"/>
</dbReference>
<dbReference type="PRINTS" id="PR00124">
    <property type="entry name" value="ATPASEC"/>
</dbReference>
<feature type="transmembrane region" description="Helical" evidence="9">
    <location>
        <begin position="12"/>
        <end position="34"/>
    </location>
</feature>
<dbReference type="KEGG" id="htq:FRZ44_08130"/>
<protein>
    <recommendedName>
        <fullName evidence="9">ATP synthase subunit c</fullName>
    </recommendedName>
    <alternativeName>
        <fullName evidence="9">ATP synthase F(0) sector subunit c</fullName>
    </alternativeName>
    <alternativeName>
        <fullName evidence="9">F-type ATPase subunit c</fullName>
        <shortName evidence="9">F-ATPase subunit c</shortName>
    </alternativeName>
    <alternativeName>
        <fullName evidence="9">Lipid-binding protein</fullName>
    </alternativeName>
</protein>
<dbReference type="InterPro" id="IPR000454">
    <property type="entry name" value="ATP_synth_F0_csu"/>
</dbReference>
<evidence type="ECO:0000256" key="6">
    <source>
        <dbReference type="ARBA" id="ARBA00023121"/>
    </source>
</evidence>
<dbReference type="Pfam" id="PF00137">
    <property type="entry name" value="ATP-synt_C"/>
    <property type="match status" value="1"/>
</dbReference>
<dbReference type="SUPFAM" id="SSF81333">
    <property type="entry name" value="F1F0 ATP synthase subunit C"/>
    <property type="match status" value="1"/>
</dbReference>
<sequence>MDLAAATSLGKLVGAGIAMIALGGVGIGIGNIFAAYVSGALRNPAAAGKVFGNVLLGFALVEAVALYALVIAMLLLFVF</sequence>
<dbReference type="GO" id="GO:0008289">
    <property type="term" value="F:lipid binding"/>
    <property type="evidence" value="ECO:0007669"/>
    <property type="project" value="UniProtKB-KW"/>
</dbReference>
<evidence type="ECO:0000313" key="12">
    <source>
        <dbReference type="Proteomes" id="UP000326202"/>
    </source>
</evidence>
<evidence type="ECO:0000256" key="9">
    <source>
        <dbReference type="HAMAP-Rule" id="MF_01396"/>
    </source>
</evidence>
<dbReference type="HAMAP" id="MF_01396">
    <property type="entry name" value="ATP_synth_c_bact"/>
    <property type="match status" value="1"/>
</dbReference>
<keyword evidence="9" id="KW-0406">Ion transport</keyword>